<proteinExistence type="predicted"/>
<accession>A0A397S3J9</accession>
<reference evidence="1 2" key="1">
    <citation type="submission" date="2018-06" db="EMBL/GenBank/DDBJ databases">
        <title>Comparative genomics reveals the genomic features of Rhizophagus irregularis, R. cerebriforme, R. diaphanum and Gigaspora rosea, and their symbiotic lifestyle signature.</title>
        <authorList>
            <person name="Morin E."/>
            <person name="San Clemente H."/>
            <person name="Chen E.C.H."/>
            <person name="De La Providencia I."/>
            <person name="Hainaut M."/>
            <person name="Kuo A."/>
            <person name="Kohler A."/>
            <person name="Murat C."/>
            <person name="Tang N."/>
            <person name="Roy S."/>
            <person name="Loubradou J."/>
            <person name="Henrissat B."/>
            <person name="Grigoriev I.V."/>
            <person name="Corradi N."/>
            <person name="Roux C."/>
            <person name="Martin F.M."/>
        </authorList>
    </citation>
    <scope>NUCLEOTIDE SEQUENCE [LARGE SCALE GENOMIC DNA]</scope>
    <source>
        <strain evidence="1 2">DAOM 227022</strain>
    </source>
</reference>
<evidence type="ECO:0000313" key="1">
    <source>
        <dbReference type="EMBL" id="RIA80548.1"/>
    </source>
</evidence>
<sequence>MKRKNSFSSSSVQTEKGKHLMLKSEMILLAFRLVREVGEWIRFSLENLGSEEKRLLSGLEKLKYLALRI</sequence>
<gene>
    <name evidence="1" type="ORF">C1645_838517</name>
</gene>
<dbReference type="EMBL" id="QKYT01000946">
    <property type="protein sequence ID" value="RIA80548.1"/>
    <property type="molecule type" value="Genomic_DNA"/>
</dbReference>
<comment type="caution">
    <text evidence="1">The sequence shown here is derived from an EMBL/GenBank/DDBJ whole genome shotgun (WGS) entry which is preliminary data.</text>
</comment>
<evidence type="ECO:0000313" key="2">
    <source>
        <dbReference type="Proteomes" id="UP000265703"/>
    </source>
</evidence>
<protein>
    <submittedName>
        <fullName evidence="1">Uncharacterized protein</fullName>
    </submittedName>
</protein>
<organism evidence="1 2">
    <name type="scientific">Glomus cerebriforme</name>
    <dbReference type="NCBI Taxonomy" id="658196"/>
    <lineage>
        <taxon>Eukaryota</taxon>
        <taxon>Fungi</taxon>
        <taxon>Fungi incertae sedis</taxon>
        <taxon>Mucoromycota</taxon>
        <taxon>Glomeromycotina</taxon>
        <taxon>Glomeromycetes</taxon>
        <taxon>Glomerales</taxon>
        <taxon>Glomeraceae</taxon>
        <taxon>Glomus</taxon>
    </lineage>
</organism>
<name>A0A397S3J9_9GLOM</name>
<keyword evidence="2" id="KW-1185">Reference proteome</keyword>
<dbReference type="Proteomes" id="UP000265703">
    <property type="component" value="Unassembled WGS sequence"/>
</dbReference>
<dbReference type="AlphaFoldDB" id="A0A397S3J9"/>